<keyword evidence="1" id="KW-1133">Transmembrane helix</keyword>
<protein>
    <recommendedName>
        <fullName evidence="3">YitT family protein</fullName>
    </recommendedName>
</protein>
<gene>
    <name evidence="2" type="ORF">METZ01_LOCUS242744</name>
</gene>
<organism evidence="2">
    <name type="scientific">marine metagenome</name>
    <dbReference type="NCBI Taxonomy" id="408172"/>
    <lineage>
        <taxon>unclassified sequences</taxon>
        <taxon>metagenomes</taxon>
        <taxon>ecological metagenomes</taxon>
    </lineage>
</organism>
<reference evidence="2" key="1">
    <citation type="submission" date="2018-05" db="EMBL/GenBank/DDBJ databases">
        <authorList>
            <person name="Lanie J.A."/>
            <person name="Ng W.-L."/>
            <person name="Kazmierczak K.M."/>
            <person name="Andrzejewski T.M."/>
            <person name="Davidsen T.M."/>
            <person name="Wayne K.J."/>
            <person name="Tettelin H."/>
            <person name="Glass J.I."/>
            <person name="Rusch D."/>
            <person name="Podicherti R."/>
            <person name="Tsui H.-C.T."/>
            <person name="Winkler M.E."/>
        </authorList>
    </citation>
    <scope>NUCLEOTIDE SEQUENCE</scope>
</reference>
<keyword evidence="1" id="KW-0472">Membrane</keyword>
<name>A0A382HRI1_9ZZZZ</name>
<dbReference type="PANTHER" id="PTHR40078:SF1">
    <property type="entry name" value="INTEGRAL MEMBRANE PROTEIN"/>
    <property type="match status" value="1"/>
</dbReference>
<feature type="transmembrane region" description="Helical" evidence="1">
    <location>
        <begin position="98"/>
        <end position="119"/>
    </location>
</feature>
<feature type="transmembrane region" description="Helical" evidence="1">
    <location>
        <begin position="33"/>
        <end position="53"/>
    </location>
</feature>
<evidence type="ECO:0008006" key="3">
    <source>
        <dbReference type="Google" id="ProtNLM"/>
    </source>
</evidence>
<dbReference type="PANTHER" id="PTHR40078">
    <property type="entry name" value="INTEGRAL MEMBRANE PROTEIN-RELATED"/>
    <property type="match status" value="1"/>
</dbReference>
<keyword evidence="1" id="KW-0812">Transmembrane</keyword>
<accession>A0A382HRI1</accession>
<feature type="non-terminal residue" evidence="2">
    <location>
        <position position="1"/>
    </location>
</feature>
<proteinExistence type="predicted"/>
<feature type="transmembrane region" description="Helical" evidence="1">
    <location>
        <begin position="125"/>
        <end position="148"/>
    </location>
</feature>
<dbReference type="AlphaFoldDB" id="A0A382HRI1"/>
<dbReference type="EMBL" id="UINC01062866">
    <property type="protein sequence ID" value="SVB89890.1"/>
    <property type="molecule type" value="Genomic_DNA"/>
</dbReference>
<evidence type="ECO:0000313" key="2">
    <source>
        <dbReference type="EMBL" id="SVB89890.1"/>
    </source>
</evidence>
<dbReference type="InterPro" id="IPR038750">
    <property type="entry name" value="YczE/YyaS-like"/>
</dbReference>
<sequence>MKLIVLIFSIKKVPKLSWSSFDALNLKPRMITLMYLIFGLVLFGLGETMLIAANAGVSPWTVLAQGIAVKTGYSIGITTFIVSIGVLFLWIPLKQKPGIGTILNTIIISIVLDVSLPYLPTPESFFIQVLQVFIGVIIVGLGSGFYLISNLGPGSRDGLMTGLQKITNLPIALIRATIEISAVVCGYYLGGVVGIGTIVFAFGIGPAVSAGLFFV</sequence>
<dbReference type="Pfam" id="PF19700">
    <property type="entry name" value="DUF6198"/>
    <property type="match status" value="1"/>
</dbReference>
<feature type="transmembrane region" description="Helical" evidence="1">
    <location>
        <begin position="73"/>
        <end position="91"/>
    </location>
</feature>
<evidence type="ECO:0000256" key="1">
    <source>
        <dbReference type="SAM" id="Phobius"/>
    </source>
</evidence>
<feature type="non-terminal residue" evidence="2">
    <location>
        <position position="215"/>
    </location>
</feature>